<dbReference type="Proteomes" id="UP000694251">
    <property type="component" value="Chromosome 10"/>
</dbReference>
<name>A0A8T1ZWP7_ARASU</name>
<comment type="caution">
    <text evidence="1">The sequence shown here is derived from an EMBL/GenBank/DDBJ whole genome shotgun (WGS) entry which is preliminary data.</text>
</comment>
<evidence type="ECO:0000313" key="1">
    <source>
        <dbReference type="EMBL" id="KAG7564350.1"/>
    </source>
</evidence>
<dbReference type="AlphaFoldDB" id="A0A8T1ZWP7"/>
<sequence length="76" mass="8126">MTLRGENNELNAVSAFSEIVPDTVVFDDFERFPPTATTVSSALLLGICGLPDTIFCNAVDMALADSLAFSIRLLST</sequence>
<dbReference type="EMBL" id="JAEFBJ010000010">
    <property type="protein sequence ID" value="KAG7564350.1"/>
    <property type="molecule type" value="Genomic_DNA"/>
</dbReference>
<reference evidence="1 2" key="1">
    <citation type="submission" date="2020-12" db="EMBL/GenBank/DDBJ databases">
        <title>Concerted genomic and epigenomic changes stabilize Arabidopsis allopolyploids.</title>
        <authorList>
            <person name="Chen Z."/>
        </authorList>
    </citation>
    <scope>NUCLEOTIDE SEQUENCE [LARGE SCALE GENOMIC DNA]</scope>
    <source>
        <strain evidence="1">As9502</strain>
        <tissue evidence="1">Leaf</tissue>
    </source>
</reference>
<proteinExistence type="predicted"/>
<protein>
    <submittedName>
        <fullName evidence="1">Uncharacterized protein</fullName>
    </submittedName>
</protein>
<accession>A0A8T1ZWP7</accession>
<organism evidence="1 2">
    <name type="scientific">Arabidopsis suecica</name>
    <name type="common">Swedish thale-cress</name>
    <name type="synonym">Cardaminopsis suecica</name>
    <dbReference type="NCBI Taxonomy" id="45249"/>
    <lineage>
        <taxon>Eukaryota</taxon>
        <taxon>Viridiplantae</taxon>
        <taxon>Streptophyta</taxon>
        <taxon>Embryophyta</taxon>
        <taxon>Tracheophyta</taxon>
        <taxon>Spermatophyta</taxon>
        <taxon>Magnoliopsida</taxon>
        <taxon>eudicotyledons</taxon>
        <taxon>Gunneridae</taxon>
        <taxon>Pentapetalae</taxon>
        <taxon>rosids</taxon>
        <taxon>malvids</taxon>
        <taxon>Brassicales</taxon>
        <taxon>Brassicaceae</taxon>
        <taxon>Camelineae</taxon>
        <taxon>Arabidopsis</taxon>
    </lineage>
</organism>
<dbReference type="OrthoDB" id="2015515at2759"/>
<keyword evidence="2" id="KW-1185">Reference proteome</keyword>
<gene>
    <name evidence="1" type="ORF">ISN44_As10g011160</name>
</gene>
<evidence type="ECO:0000313" key="2">
    <source>
        <dbReference type="Proteomes" id="UP000694251"/>
    </source>
</evidence>